<dbReference type="Gene3D" id="3.90.550.10">
    <property type="entry name" value="Spore Coat Polysaccharide Biosynthesis Protein SpsA, Chain A"/>
    <property type="match status" value="1"/>
</dbReference>
<evidence type="ECO:0000313" key="2">
    <source>
        <dbReference type="Proteomes" id="UP001518925"/>
    </source>
</evidence>
<name>A0ABS2DIG6_9BACI</name>
<accession>A0ABS2DIG6</accession>
<dbReference type="InterPro" id="IPR029044">
    <property type="entry name" value="Nucleotide-diphossugar_trans"/>
</dbReference>
<dbReference type="Proteomes" id="UP001518925">
    <property type="component" value="Unassembled WGS sequence"/>
</dbReference>
<dbReference type="InterPro" id="IPR002495">
    <property type="entry name" value="Glyco_trans_8"/>
</dbReference>
<dbReference type="Pfam" id="PF01501">
    <property type="entry name" value="Glyco_transf_8"/>
    <property type="match status" value="1"/>
</dbReference>
<dbReference type="SUPFAM" id="SSF53448">
    <property type="entry name" value="Nucleotide-diphospho-sugar transferases"/>
    <property type="match status" value="1"/>
</dbReference>
<protein>
    <recommendedName>
        <fullName evidence="3">Glycosyl transferase</fullName>
    </recommendedName>
</protein>
<dbReference type="EMBL" id="JAFELM010000030">
    <property type="protein sequence ID" value="MBM6618239.1"/>
    <property type="molecule type" value="Genomic_DNA"/>
</dbReference>
<organism evidence="1 2">
    <name type="scientific">Bacillus suaedaesalsae</name>
    <dbReference type="NCBI Taxonomy" id="2810349"/>
    <lineage>
        <taxon>Bacteria</taxon>
        <taxon>Bacillati</taxon>
        <taxon>Bacillota</taxon>
        <taxon>Bacilli</taxon>
        <taxon>Bacillales</taxon>
        <taxon>Bacillaceae</taxon>
        <taxon>Bacillus</taxon>
    </lineage>
</organism>
<sequence length="330" mass="38685">MIICTSICANYLPKAMALAESVKKVDSRIKFLVCLTEREVHQVAENFKSFDYIVLSKDIGFSNFDQFIFKHTIVEASTAVKGQLFRYMLDNFLDEDKFVYLDPDIIVYSEFSELNEVLERESIVLTPHMLKPGNIDMEISSLKHGAFNLGFLAIKRSEEANRFINWWAERLFFYCYDDIPAGLFTDQKWINLAPGFFNIYILKHFGYNYATWSLLTRNLTKEGENYMVEGQTLRFIHYSGIDSGSINWAINEWLGENNTSPFIQLYNDYKKTLKNFGQSILGKIPWSYGYYNSGEFIEKEVREMYKRGLYWELEHPYDLSNEIIKNMNAN</sequence>
<evidence type="ECO:0008006" key="3">
    <source>
        <dbReference type="Google" id="ProtNLM"/>
    </source>
</evidence>
<reference evidence="1 2" key="1">
    <citation type="submission" date="2021-02" db="EMBL/GenBank/DDBJ databases">
        <title>Bacillus sp. RD4P76, an endophyte from a halophyte.</title>
        <authorList>
            <person name="Sun J.-Q."/>
        </authorList>
    </citation>
    <scope>NUCLEOTIDE SEQUENCE [LARGE SCALE GENOMIC DNA]</scope>
    <source>
        <strain evidence="1 2">RD4P76</strain>
    </source>
</reference>
<evidence type="ECO:0000313" key="1">
    <source>
        <dbReference type="EMBL" id="MBM6618239.1"/>
    </source>
</evidence>
<comment type="caution">
    <text evidence="1">The sequence shown here is derived from an EMBL/GenBank/DDBJ whole genome shotgun (WGS) entry which is preliminary data.</text>
</comment>
<keyword evidence="2" id="KW-1185">Reference proteome</keyword>
<gene>
    <name evidence="1" type="ORF">JR050_11270</name>
</gene>
<proteinExistence type="predicted"/>
<dbReference type="RefSeq" id="WP_204203593.1">
    <property type="nucleotide sequence ID" value="NZ_JAFELM010000030.1"/>
</dbReference>